<dbReference type="AlphaFoldDB" id="A0A1N6NIN4"/>
<evidence type="ECO:0000313" key="1">
    <source>
        <dbReference type="EMBL" id="SIP91846.1"/>
    </source>
</evidence>
<reference evidence="2" key="1">
    <citation type="submission" date="2017-01" db="EMBL/GenBank/DDBJ databases">
        <authorList>
            <person name="Varghese N."/>
            <person name="Submissions S."/>
        </authorList>
    </citation>
    <scope>NUCLEOTIDE SEQUENCE [LARGE SCALE GENOMIC DNA]</scope>
    <source>
        <strain evidence="2">ATCC 51758</strain>
    </source>
</reference>
<dbReference type="RefSeq" id="WP_076600340.1">
    <property type="nucleotide sequence ID" value="NZ_FTMD01000001.1"/>
</dbReference>
<dbReference type="EMBL" id="FTMD01000001">
    <property type="protein sequence ID" value="SIP91846.1"/>
    <property type="molecule type" value="Genomic_DNA"/>
</dbReference>
<accession>A0A1N6NIN4</accession>
<dbReference type="STRING" id="34027.SAMN05421829_101318"/>
<protein>
    <submittedName>
        <fullName evidence="1">C_GCAxxG_C_C family probable redox protein</fullName>
    </submittedName>
</protein>
<dbReference type="InterPro" id="IPR010181">
    <property type="entry name" value="CGCAxxGCC_motif"/>
</dbReference>
<keyword evidence="2" id="KW-1185">Reference proteome</keyword>
<evidence type="ECO:0000313" key="2">
    <source>
        <dbReference type="Proteomes" id="UP000186819"/>
    </source>
</evidence>
<dbReference type="OrthoDB" id="7062642at2"/>
<sequence>MDRHIHSAQSKAEEAFDGGLYCAESVVRALVGTSADADLLTRAATGFCSGMARTCGPCGALSGGIIGIGHVLGRAHAGKPVAAAYGAVQELIGEFERIFGARDCNRLLGCDLGSPEGQTIFREQQLHRRCREITALAAELATTAIARHLQPAEPAGA</sequence>
<organism evidence="1 2">
    <name type="scientific">Aromatoleum tolulyticum</name>
    <dbReference type="NCBI Taxonomy" id="34027"/>
    <lineage>
        <taxon>Bacteria</taxon>
        <taxon>Pseudomonadati</taxon>
        <taxon>Pseudomonadota</taxon>
        <taxon>Betaproteobacteria</taxon>
        <taxon>Rhodocyclales</taxon>
        <taxon>Rhodocyclaceae</taxon>
        <taxon>Aromatoleum</taxon>
    </lineage>
</organism>
<dbReference type="Proteomes" id="UP000186819">
    <property type="component" value="Unassembled WGS sequence"/>
</dbReference>
<dbReference type="Pfam" id="PF09719">
    <property type="entry name" value="C_GCAxxG_C_C"/>
    <property type="match status" value="1"/>
</dbReference>
<proteinExistence type="predicted"/>
<gene>
    <name evidence="1" type="ORF">SAMN05421829_101318</name>
</gene>
<name>A0A1N6NIN4_9RHOO</name>